<proteinExistence type="inferred from homology"/>
<dbReference type="PANTHER" id="PTHR11773:SF1">
    <property type="entry name" value="GLYCINE DEHYDROGENASE (DECARBOXYLATING), MITOCHONDRIAL"/>
    <property type="match status" value="1"/>
</dbReference>
<feature type="domain" description="Glycine dehydrogenase C-terminal" evidence="8">
    <location>
        <begin position="351"/>
        <end position="456"/>
    </location>
</feature>
<dbReference type="GO" id="GO:0016594">
    <property type="term" value="F:glycine binding"/>
    <property type="evidence" value="ECO:0007669"/>
    <property type="project" value="TreeGrafter"/>
</dbReference>
<dbReference type="SUPFAM" id="SSF53383">
    <property type="entry name" value="PLP-dependent transferases"/>
    <property type="match status" value="1"/>
</dbReference>
<dbReference type="GO" id="GO:0004375">
    <property type="term" value="F:glycine dehydrogenase (decarboxylating) activity"/>
    <property type="evidence" value="ECO:0007669"/>
    <property type="project" value="UniProtKB-EC"/>
</dbReference>
<dbReference type="CDD" id="cd00613">
    <property type="entry name" value="GDC-P"/>
    <property type="match status" value="1"/>
</dbReference>
<accession>A0A1T4XGB8</accession>
<dbReference type="OrthoDB" id="9801272at2"/>
<comment type="catalytic activity">
    <reaction evidence="5 6">
        <text>N(6)-[(R)-lipoyl]-L-lysyl-[glycine-cleavage complex H protein] + glycine + H(+) = N(6)-[(R)-S(8)-aminomethyldihydrolipoyl]-L-lysyl-[glycine-cleavage complex H protein] + CO2</text>
        <dbReference type="Rhea" id="RHEA:24304"/>
        <dbReference type="Rhea" id="RHEA-COMP:10494"/>
        <dbReference type="Rhea" id="RHEA-COMP:10495"/>
        <dbReference type="ChEBI" id="CHEBI:15378"/>
        <dbReference type="ChEBI" id="CHEBI:16526"/>
        <dbReference type="ChEBI" id="CHEBI:57305"/>
        <dbReference type="ChEBI" id="CHEBI:83099"/>
        <dbReference type="ChEBI" id="CHEBI:83143"/>
        <dbReference type="EC" id="1.4.4.2"/>
    </reaction>
</comment>
<dbReference type="InterPro" id="IPR015424">
    <property type="entry name" value="PyrdxlP-dep_Trfase"/>
</dbReference>
<evidence type="ECO:0000313" key="10">
    <source>
        <dbReference type="Proteomes" id="UP000190105"/>
    </source>
</evidence>
<comment type="function">
    <text evidence="2 6">The glycine cleavage system catalyzes the degradation of glycine. The P protein binds the alpha-amino group of glycine through its pyridoxal phosphate cofactor; CO(2) is released and the remaining methylamine moiety is then transferred to the lipoamide cofactor of the H protein.</text>
</comment>
<organism evidence="9 10">
    <name type="scientific">Caloramator quimbayensis</name>
    <dbReference type="NCBI Taxonomy" id="1147123"/>
    <lineage>
        <taxon>Bacteria</taxon>
        <taxon>Bacillati</taxon>
        <taxon>Bacillota</taxon>
        <taxon>Clostridia</taxon>
        <taxon>Eubacteriales</taxon>
        <taxon>Clostridiaceae</taxon>
        <taxon>Caloramator</taxon>
    </lineage>
</organism>
<dbReference type="Pfam" id="PF02347">
    <property type="entry name" value="GDC-P"/>
    <property type="match status" value="1"/>
</dbReference>
<comment type="similarity">
    <text evidence="6">Belongs to the GcvP family. C-terminal subunit subfamily.</text>
</comment>
<evidence type="ECO:0000256" key="6">
    <source>
        <dbReference type="HAMAP-Rule" id="MF_00713"/>
    </source>
</evidence>
<dbReference type="EMBL" id="FUYH01000008">
    <property type="protein sequence ID" value="SKA88125.1"/>
    <property type="molecule type" value="Genomic_DNA"/>
</dbReference>
<evidence type="ECO:0000256" key="5">
    <source>
        <dbReference type="ARBA" id="ARBA00049026"/>
    </source>
</evidence>
<dbReference type="GO" id="GO:0030170">
    <property type="term" value="F:pyridoxal phosphate binding"/>
    <property type="evidence" value="ECO:0007669"/>
    <property type="project" value="TreeGrafter"/>
</dbReference>
<comment type="subunit">
    <text evidence="6">The glycine cleavage system is composed of four proteins: P, T, L and H. In this organism, the P 'protein' is a heterodimer of two subunits.</text>
</comment>
<evidence type="ECO:0000256" key="4">
    <source>
        <dbReference type="ARBA" id="ARBA00023002"/>
    </source>
</evidence>
<dbReference type="InterPro" id="IPR049315">
    <property type="entry name" value="GDC-P_N"/>
</dbReference>
<dbReference type="AlphaFoldDB" id="A0A1T4XGB8"/>
<dbReference type="Gene3D" id="3.40.640.10">
    <property type="entry name" value="Type I PLP-dependent aspartate aminotransferase-like (Major domain)"/>
    <property type="match status" value="1"/>
</dbReference>
<evidence type="ECO:0000259" key="8">
    <source>
        <dbReference type="Pfam" id="PF21478"/>
    </source>
</evidence>
<dbReference type="InterPro" id="IPR015421">
    <property type="entry name" value="PyrdxlP-dep_Trfase_major"/>
</dbReference>
<dbReference type="InterPro" id="IPR015422">
    <property type="entry name" value="PyrdxlP-dep_Trfase_small"/>
</dbReference>
<feature type="domain" description="Glycine cleavage system P-protein N-terminal" evidence="7">
    <location>
        <begin position="28"/>
        <end position="308"/>
    </location>
</feature>
<keyword evidence="3 6" id="KW-0663">Pyridoxal phosphate</keyword>
<keyword evidence="10" id="KW-1185">Reference proteome</keyword>
<comment type="cofactor">
    <cofactor evidence="1 6">
        <name>pyridoxal 5'-phosphate</name>
        <dbReference type="ChEBI" id="CHEBI:597326"/>
    </cofactor>
</comment>
<dbReference type="Gene3D" id="3.90.1150.10">
    <property type="entry name" value="Aspartate Aminotransferase, domain 1"/>
    <property type="match status" value="1"/>
</dbReference>
<keyword evidence="4 6" id="KW-0560">Oxidoreductase</keyword>
<gene>
    <name evidence="6" type="primary">gcvPB</name>
    <name evidence="9" type="ORF">SAMN05443428_108124</name>
</gene>
<dbReference type="GO" id="GO:0005960">
    <property type="term" value="C:glycine cleavage complex"/>
    <property type="evidence" value="ECO:0007669"/>
    <property type="project" value="TreeGrafter"/>
</dbReference>
<dbReference type="InterPro" id="IPR020581">
    <property type="entry name" value="GDC_P"/>
</dbReference>
<dbReference type="NCBIfam" id="NF003346">
    <property type="entry name" value="PRK04366.1"/>
    <property type="match status" value="1"/>
</dbReference>
<evidence type="ECO:0000256" key="3">
    <source>
        <dbReference type="ARBA" id="ARBA00022898"/>
    </source>
</evidence>
<evidence type="ECO:0000256" key="2">
    <source>
        <dbReference type="ARBA" id="ARBA00003788"/>
    </source>
</evidence>
<dbReference type="Proteomes" id="UP000190105">
    <property type="component" value="Unassembled WGS sequence"/>
</dbReference>
<dbReference type="Gene3D" id="6.20.440.10">
    <property type="match status" value="1"/>
</dbReference>
<evidence type="ECO:0000313" key="9">
    <source>
        <dbReference type="EMBL" id="SKA88125.1"/>
    </source>
</evidence>
<protein>
    <recommendedName>
        <fullName evidence="6">Probable glycine dehydrogenase (decarboxylating) subunit 2</fullName>
        <ecNumber evidence="6">1.4.4.2</ecNumber>
    </recommendedName>
    <alternativeName>
        <fullName evidence="6">Glycine cleavage system P-protein subunit 2</fullName>
    </alternativeName>
    <alternativeName>
        <fullName evidence="6">Glycine decarboxylase subunit 2</fullName>
    </alternativeName>
    <alternativeName>
        <fullName evidence="6">Glycine dehydrogenase (aminomethyl-transferring) subunit 2</fullName>
    </alternativeName>
</protein>
<evidence type="ECO:0000259" key="7">
    <source>
        <dbReference type="Pfam" id="PF02347"/>
    </source>
</evidence>
<dbReference type="STRING" id="1147123.SAMN05443428_108124"/>
<dbReference type="InterPro" id="IPR049316">
    <property type="entry name" value="GDC-P_C"/>
</dbReference>
<evidence type="ECO:0000256" key="1">
    <source>
        <dbReference type="ARBA" id="ARBA00001933"/>
    </source>
</evidence>
<dbReference type="EC" id="1.4.4.2" evidence="6"/>
<dbReference type="HAMAP" id="MF_00713">
    <property type="entry name" value="GcvPB"/>
    <property type="match status" value="1"/>
</dbReference>
<feature type="modified residue" description="N6-(pyridoxal phosphate)lysine" evidence="6">
    <location>
        <position position="272"/>
    </location>
</feature>
<dbReference type="PANTHER" id="PTHR11773">
    <property type="entry name" value="GLYCINE DEHYDROGENASE, DECARBOXYLATING"/>
    <property type="match status" value="1"/>
</dbReference>
<dbReference type="GO" id="GO:0019464">
    <property type="term" value="P:glycine decarboxylation via glycine cleavage system"/>
    <property type="evidence" value="ECO:0007669"/>
    <property type="project" value="UniProtKB-UniRule"/>
</dbReference>
<sequence>MKEYNKLIFELSKEGRCAYSLPEDDILDIKIDEIIPNEYKRCSELSLPEVSQVDVVRHYTLLSNKNYGVDSGFYPLGSCTMKYNPKINEDMASLEGFTDVHPLQGEETVQGCLEIMYNLSKMLSEITGMDEVTLAPAAGAHGELTGLMIIKAYHENRGDFKRKKIIVPDSAHGTNPASAAVAGFDIVEIKSNEEGLVDLDKLKEALNDEVAALMLTNPNTLGLFEKNILEIAKLVHEAGGLLYYDGANMNAIMGITRPGDMGFDVVHLNLHKTFSAPHGGGGPGSGPVGVKKELIPFLPVPIVAKRDDKFTLDYDRPLSIGSIKGFYGNFNVMIKAYSYILSMGAAGLKRASTMAVLNANYLKDKLKGYYKLPIDKVCKHEFVFAGHGIKDSEITTLDIAKRLLDYGYHPPTIYFPLIVDSAIMIEPTETESLETLNEFIDVMTKIHEEIKKTPQVLKDAPHNTPVRRLDEVKAARNTILKWSEKTANEN</sequence>
<dbReference type="InterPro" id="IPR023012">
    <property type="entry name" value="GcvPB"/>
</dbReference>
<dbReference type="Pfam" id="PF21478">
    <property type="entry name" value="GcvP2_C"/>
    <property type="match status" value="1"/>
</dbReference>
<name>A0A1T4XGB8_9CLOT</name>
<dbReference type="RefSeq" id="WP_078696428.1">
    <property type="nucleotide sequence ID" value="NZ_FUYH01000008.1"/>
</dbReference>
<reference evidence="10" key="1">
    <citation type="submission" date="2017-02" db="EMBL/GenBank/DDBJ databases">
        <authorList>
            <person name="Varghese N."/>
            <person name="Submissions S."/>
        </authorList>
    </citation>
    <scope>NUCLEOTIDE SEQUENCE [LARGE SCALE GENOMIC DNA]</scope>
    <source>
        <strain evidence="10">USBA 833</strain>
    </source>
</reference>
<dbReference type="GO" id="GO:0005829">
    <property type="term" value="C:cytosol"/>
    <property type="evidence" value="ECO:0007669"/>
    <property type="project" value="TreeGrafter"/>
</dbReference>
<dbReference type="FunFam" id="3.40.640.10:FF:000034">
    <property type="entry name" value="Probable glycine dehydrogenase (decarboxylating) subunit 2"/>
    <property type="match status" value="1"/>
</dbReference>
<dbReference type="FunFam" id="3.90.1150.10:FF:000014">
    <property type="entry name" value="Probable glycine dehydrogenase (decarboxylating) subunit 2"/>
    <property type="match status" value="1"/>
</dbReference>